<dbReference type="STRING" id="913024.SAMN05421741_101343"/>
<reference evidence="2" key="1">
    <citation type="submission" date="2016-10" db="EMBL/GenBank/DDBJ databases">
        <authorList>
            <person name="Varghese N."/>
            <person name="Submissions S."/>
        </authorList>
    </citation>
    <scope>NUCLEOTIDE SEQUENCE [LARGE SCALE GENOMIC DNA]</scope>
    <source>
        <strain evidence="2">DS-12</strain>
    </source>
</reference>
<evidence type="ECO:0008006" key="3">
    <source>
        <dbReference type="Google" id="ProtNLM"/>
    </source>
</evidence>
<dbReference type="EMBL" id="FOVI01000001">
    <property type="protein sequence ID" value="SFN15606.1"/>
    <property type="molecule type" value="Genomic_DNA"/>
</dbReference>
<dbReference type="Proteomes" id="UP000199036">
    <property type="component" value="Unassembled WGS sequence"/>
</dbReference>
<dbReference type="InterPro" id="IPR025352">
    <property type="entry name" value="DUF4256"/>
</dbReference>
<gene>
    <name evidence="1" type="ORF">SAMN05421741_101343</name>
</gene>
<name>A0A1I4WR06_9FLAO</name>
<dbReference type="RefSeq" id="WP_091518020.1">
    <property type="nucleotide sequence ID" value="NZ_FOVI01000001.1"/>
</dbReference>
<proteinExistence type="predicted"/>
<evidence type="ECO:0000313" key="1">
    <source>
        <dbReference type="EMBL" id="SFN15606.1"/>
    </source>
</evidence>
<protein>
    <recommendedName>
        <fullName evidence="3">DUF4256 domain-containing protein</fullName>
    </recommendedName>
</protein>
<evidence type="ECO:0000313" key="2">
    <source>
        <dbReference type="Proteomes" id="UP000199036"/>
    </source>
</evidence>
<keyword evidence="2" id="KW-1185">Reference proteome</keyword>
<accession>A0A1I4WR06</accession>
<organism evidence="1 2">
    <name type="scientific">Paenimyroides ummariense</name>
    <dbReference type="NCBI Taxonomy" id="913024"/>
    <lineage>
        <taxon>Bacteria</taxon>
        <taxon>Pseudomonadati</taxon>
        <taxon>Bacteroidota</taxon>
        <taxon>Flavobacteriia</taxon>
        <taxon>Flavobacteriales</taxon>
        <taxon>Flavobacteriaceae</taxon>
        <taxon>Paenimyroides</taxon>
    </lineage>
</organism>
<dbReference type="AlphaFoldDB" id="A0A1I4WR06"/>
<dbReference type="Pfam" id="PF14066">
    <property type="entry name" value="DUF4256"/>
    <property type="match status" value="1"/>
</dbReference>
<sequence length="185" mass="21257">MKSKLSPEEQSSLLDTLKTRFAKNMHRHKNSDWKDVLAKLEKDPSKIDVLFRMEETGGEPDVVVFDEKSKELIFCDCATESPKGRRSFCYDRPALDARKEHKPANNAIDAAHEIGIKLLNEEEYRALQALEAFDKKTSSWIETPKKIRDLDGALFGDFRYDTVFFYHNGASSYYAARGFRGLLKI</sequence>
<dbReference type="OrthoDB" id="8442276at2"/>